<dbReference type="FunFam" id="2.30.30.190:FF:000016">
    <property type="entry name" value="Tubulin-folding cofactor E"/>
    <property type="match status" value="1"/>
</dbReference>
<dbReference type="PROSITE" id="PS51450">
    <property type="entry name" value="LRR"/>
    <property type="match status" value="1"/>
</dbReference>
<dbReference type="CTD" id="6905"/>
<dbReference type="CDD" id="cd17044">
    <property type="entry name" value="Ubl_TBCE"/>
    <property type="match status" value="1"/>
</dbReference>
<accession>A0A1W4X421</accession>
<evidence type="ECO:0000313" key="12">
    <source>
        <dbReference type="RefSeq" id="XP_018330866.1"/>
    </source>
</evidence>
<dbReference type="AlphaFoldDB" id="A0A1W4X421"/>
<dbReference type="Pfam" id="PF14580">
    <property type="entry name" value="LRR_9"/>
    <property type="match status" value="1"/>
</dbReference>
<dbReference type="Gene3D" id="3.10.20.90">
    <property type="entry name" value="Phosphatidylinositol 3-kinase Catalytic Subunit, Chain A, domain 1"/>
    <property type="match status" value="1"/>
</dbReference>
<keyword evidence="6" id="KW-0677">Repeat</keyword>
<evidence type="ECO:0000313" key="11">
    <source>
        <dbReference type="Proteomes" id="UP000192223"/>
    </source>
</evidence>
<dbReference type="STRING" id="224129.A0A1W4X421"/>
<dbReference type="InterPro" id="IPR032675">
    <property type="entry name" value="LRR_dom_sf"/>
</dbReference>
<dbReference type="SUPFAM" id="SSF74924">
    <property type="entry name" value="Cap-Gly domain"/>
    <property type="match status" value="1"/>
</dbReference>
<dbReference type="PANTHER" id="PTHR18849">
    <property type="entry name" value="LEUCINE RICH REPEAT PROTEIN"/>
    <property type="match status" value="1"/>
</dbReference>
<evidence type="ECO:0000256" key="1">
    <source>
        <dbReference type="ARBA" id="ARBA00004496"/>
    </source>
</evidence>
<sequence>MISGKTPCVGDRIECAGQYGTIKYIGEVEGYPGTWYGIDWDDPERGKHNGIVRDKQYFTARYPRSASFVRPEKVNVGQSAVTAIQSRYGQKSDNNNAYDKQQLLSLQRTMNAPFLELVGFDKVSDIQSDFNKLKIVNIRLQCVNCPGEPNALEIMCPNIVELDISKNLLTKWTEVFEICSQLKKLSWLNVSENLLIIPDNYTNFKFESIKTLICGAMNLNWTDLQKLSVVFPELEELRAPKNQITSLNTSPSHSFQKLQLLDIEDNKVGKWEEIIKLGVIKTLEQLILENTGIKEIKFPCKDGDNACNNFENLKKLTLTNNEISDWNSIGELNKLGNLQELRLLRNPVLEKENYATCFQIVIARIASLQYFNGTLIKPEERKGAEYDYLKKYALEWFSVRDDDEKRKEFLANHNRYLELMEKYGSPEESELKQQPKCISGSLIELKLVYEDQEKIKCLPPTIQVRKLTMLVQRLFNLSERPILVCISNSQPEIEIELDDDGKEIDFYSIQTGDQIIVKT</sequence>
<dbReference type="Pfam" id="PF01302">
    <property type="entry name" value="CAP_GLY"/>
    <property type="match status" value="1"/>
</dbReference>
<dbReference type="PANTHER" id="PTHR18849:SF0">
    <property type="entry name" value="CILIA- AND FLAGELLA-ASSOCIATED PROTEIN 410-RELATED"/>
    <property type="match status" value="1"/>
</dbReference>
<evidence type="ECO:0000256" key="2">
    <source>
        <dbReference type="ARBA" id="ARBA00006286"/>
    </source>
</evidence>
<feature type="domain" description="CAP-Gly" evidence="10">
    <location>
        <begin position="26"/>
        <end position="70"/>
    </location>
</feature>
<dbReference type="GO" id="GO:0007010">
    <property type="term" value="P:cytoskeleton organization"/>
    <property type="evidence" value="ECO:0007669"/>
    <property type="project" value="TreeGrafter"/>
</dbReference>
<dbReference type="PROSITE" id="PS50245">
    <property type="entry name" value="CAP_GLY_2"/>
    <property type="match status" value="1"/>
</dbReference>
<name>A0A1W4X421_AGRPL</name>
<dbReference type="Proteomes" id="UP000192223">
    <property type="component" value="Unplaced"/>
</dbReference>
<dbReference type="InterPro" id="IPR000938">
    <property type="entry name" value="CAP-Gly_domain"/>
</dbReference>
<dbReference type="OrthoDB" id="5273213at2759"/>
<dbReference type="InterPro" id="IPR036859">
    <property type="entry name" value="CAP-Gly_dom_sf"/>
</dbReference>
<dbReference type="Gene3D" id="2.30.30.190">
    <property type="entry name" value="CAP Gly-rich-like domain"/>
    <property type="match status" value="1"/>
</dbReference>
<keyword evidence="4" id="KW-0963">Cytoplasm</keyword>
<evidence type="ECO:0000256" key="8">
    <source>
        <dbReference type="ARBA" id="ARBA00026055"/>
    </source>
</evidence>
<keyword evidence="11" id="KW-1185">Reference proteome</keyword>
<evidence type="ECO:0000256" key="9">
    <source>
        <dbReference type="ARBA" id="ARBA00030180"/>
    </source>
</evidence>
<gene>
    <name evidence="12" type="primary">LOC108740869</name>
</gene>
<dbReference type="GO" id="GO:0005737">
    <property type="term" value="C:cytoplasm"/>
    <property type="evidence" value="ECO:0007669"/>
    <property type="project" value="UniProtKB-SubCell"/>
</dbReference>
<dbReference type="GeneID" id="108740869"/>
<dbReference type="InterPro" id="IPR001611">
    <property type="entry name" value="Leu-rich_rpt"/>
</dbReference>
<comment type="subcellular location">
    <subcellularLocation>
        <location evidence="1">Cytoplasm</location>
    </subcellularLocation>
</comment>
<evidence type="ECO:0000256" key="6">
    <source>
        <dbReference type="ARBA" id="ARBA00022737"/>
    </source>
</evidence>
<dbReference type="InterPro" id="IPR044079">
    <property type="entry name" value="Ubl_TBCE"/>
</dbReference>
<dbReference type="InterPro" id="IPR029071">
    <property type="entry name" value="Ubiquitin-like_domsf"/>
</dbReference>
<reference evidence="12" key="1">
    <citation type="submission" date="2025-08" db="UniProtKB">
        <authorList>
            <consortium name="RefSeq"/>
        </authorList>
    </citation>
    <scope>IDENTIFICATION</scope>
    <source>
        <tissue evidence="12">Entire body</tissue>
    </source>
</reference>
<dbReference type="SMART" id="SM01052">
    <property type="entry name" value="CAP_GLY"/>
    <property type="match status" value="1"/>
</dbReference>
<organism evidence="11 12">
    <name type="scientific">Agrilus planipennis</name>
    <name type="common">Emerald ash borer</name>
    <name type="synonym">Agrilus marcopoli</name>
    <dbReference type="NCBI Taxonomy" id="224129"/>
    <lineage>
        <taxon>Eukaryota</taxon>
        <taxon>Metazoa</taxon>
        <taxon>Ecdysozoa</taxon>
        <taxon>Arthropoda</taxon>
        <taxon>Hexapoda</taxon>
        <taxon>Insecta</taxon>
        <taxon>Pterygota</taxon>
        <taxon>Neoptera</taxon>
        <taxon>Endopterygota</taxon>
        <taxon>Coleoptera</taxon>
        <taxon>Polyphaga</taxon>
        <taxon>Elateriformia</taxon>
        <taxon>Buprestoidea</taxon>
        <taxon>Buprestidae</taxon>
        <taxon>Agrilinae</taxon>
        <taxon>Agrilus</taxon>
    </lineage>
</organism>
<dbReference type="FunCoup" id="A0A1W4X421">
    <property type="interactions" value="1823"/>
</dbReference>
<protein>
    <recommendedName>
        <fullName evidence="3">Tubulin-specific chaperone E</fullName>
    </recommendedName>
    <alternativeName>
        <fullName evidence="9">Tubulin-folding cofactor E</fullName>
    </alternativeName>
</protein>
<evidence type="ECO:0000256" key="7">
    <source>
        <dbReference type="ARBA" id="ARBA00023186"/>
    </source>
</evidence>
<comment type="subunit">
    <text evidence="8">Supercomplex made of cofactors A to E. Cofactors A and D function by capturing and stabilizing tubulin in a quasi-native conformation. Cofactor E binds to the cofactor D-tubulin complex; interaction with cofactor C then causes the release of tubulin polypeptides that are committed to the native state.</text>
</comment>
<dbReference type="InParanoid" id="A0A1W4X421"/>
<comment type="similarity">
    <text evidence="2">Belongs to the TBCE family.</text>
</comment>
<evidence type="ECO:0000256" key="4">
    <source>
        <dbReference type="ARBA" id="ARBA00022490"/>
    </source>
</evidence>
<evidence type="ECO:0000256" key="3">
    <source>
        <dbReference type="ARBA" id="ARBA00015004"/>
    </source>
</evidence>
<evidence type="ECO:0000259" key="10">
    <source>
        <dbReference type="PROSITE" id="PS50245"/>
    </source>
</evidence>
<dbReference type="RefSeq" id="XP_018330866.1">
    <property type="nucleotide sequence ID" value="XM_018475364.2"/>
</dbReference>
<dbReference type="Gene3D" id="3.80.10.10">
    <property type="entry name" value="Ribonuclease Inhibitor"/>
    <property type="match status" value="3"/>
</dbReference>
<dbReference type="KEGG" id="apln:108740869"/>
<keyword evidence="7" id="KW-0143">Chaperone</keyword>
<proteinExistence type="inferred from homology"/>
<dbReference type="SUPFAM" id="SSF54236">
    <property type="entry name" value="Ubiquitin-like"/>
    <property type="match status" value="1"/>
</dbReference>
<dbReference type="SUPFAM" id="SSF52058">
    <property type="entry name" value="L domain-like"/>
    <property type="match status" value="1"/>
</dbReference>
<keyword evidence="5" id="KW-0433">Leucine-rich repeat</keyword>
<evidence type="ECO:0000256" key="5">
    <source>
        <dbReference type="ARBA" id="ARBA00022614"/>
    </source>
</evidence>